<proteinExistence type="predicted"/>
<dbReference type="Pfam" id="PF05065">
    <property type="entry name" value="Phage_capsid"/>
    <property type="match status" value="1"/>
</dbReference>
<dbReference type="SUPFAM" id="SSF56563">
    <property type="entry name" value="Major capsid protein gp5"/>
    <property type="match status" value="1"/>
</dbReference>
<dbReference type="Proteomes" id="UP000594778">
    <property type="component" value="Chromosome"/>
</dbReference>
<feature type="domain" description="Phage capsid-like C-terminal" evidence="3">
    <location>
        <begin position="128"/>
        <end position="410"/>
    </location>
</feature>
<reference evidence="4 5" key="1">
    <citation type="submission" date="2020-12" db="EMBL/GenBank/DDBJ databases">
        <title>FDA dAtabase for Regulatory Grade micrObial Sequences (FDA-ARGOS): Supporting development and validation of Infectious Disease Dx tests.</title>
        <authorList>
            <person name="Sproer C."/>
            <person name="Gronow S."/>
            <person name="Severitt S."/>
            <person name="Schroder I."/>
            <person name="Tallon L."/>
            <person name="Sadzewicz L."/>
            <person name="Zhao X."/>
            <person name="Boylan J."/>
            <person name="Ott S."/>
            <person name="Bowen H."/>
            <person name="Vavikolanu K."/>
            <person name="Mehta A."/>
            <person name="Aluvathingal J."/>
            <person name="Nadendla S."/>
            <person name="Lowell S."/>
            <person name="Myers T."/>
            <person name="Yan Y."/>
            <person name="Sichtig H."/>
        </authorList>
    </citation>
    <scope>NUCLEOTIDE SEQUENCE [LARGE SCALE GENOMIC DNA]</scope>
    <source>
        <strain evidence="4 5">FDAARGOS_909</strain>
    </source>
</reference>
<gene>
    <name evidence="4" type="ORF">I6G66_06295</name>
</gene>
<sequence>MAKQHTARPVPRGIMSVRAEAPSNAEVKALIDGLQQTFATFRAEHTKQLEEIKAGKSGADQEAKLAQINAALDKLQRESEDAHTKIAAAQMGAPGVALRDKEYSASFDAHMRKGDVQASLNKGTAEEGGYLTPVEWDRTITDKLRDESPMRELAQVQPTSKAGWTKLFNMGGTGSGWVGETDQRPETATPVLAALGFGHGEIYANPAATQQILDDSEINIEAWLASEVQAEFAEQEGLAFISGDGVKKPAGILTYVTGGANAAKHPFGAIKVTNSGAAADISSDAALDLIYALPKKYRQNARFLTNNLTIAKLRKLKDGQGNYLWQPSSQAGQPATFHGYGLAEDENMPDVAANAVPILFGDFKRGYLIIDRMGVRVLRDPYTKKPYVLFYTTKRVGGGVQNPECLRAMKVSA</sequence>
<evidence type="ECO:0000256" key="1">
    <source>
        <dbReference type="ARBA" id="ARBA00004328"/>
    </source>
</evidence>
<dbReference type="InterPro" id="IPR054612">
    <property type="entry name" value="Phage_capsid-like_C"/>
</dbReference>
<dbReference type="Gene3D" id="3.30.2320.10">
    <property type="entry name" value="hypothetical protein PF0899 domain"/>
    <property type="match status" value="1"/>
</dbReference>
<evidence type="ECO:0000313" key="5">
    <source>
        <dbReference type="Proteomes" id="UP000594778"/>
    </source>
</evidence>
<name>A0A7T2S631_DELAC</name>
<accession>A0A7T2S631</accession>
<dbReference type="EMBL" id="CP065668">
    <property type="protein sequence ID" value="QPS09629.1"/>
    <property type="molecule type" value="Genomic_DNA"/>
</dbReference>
<evidence type="ECO:0000256" key="2">
    <source>
        <dbReference type="SAM" id="Coils"/>
    </source>
</evidence>
<keyword evidence="2" id="KW-0175">Coiled coil</keyword>
<comment type="subcellular location">
    <subcellularLocation>
        <location evidence="1">Virion</location>
    </subcellularLocation>
</comment>
<evidence type="ECO:0000313" key="4">
    <source>
        <dbReference type="EMBL" id="QPS09629.1"/>
    </source>
</evidence>
<dbReference type="InterPro" id="IPR024455">
    <property type="entry name" value="Phage_capsid"/>
</dbReference>
<dbReference type="NCBIfam" id="TIGR01554">
    <property type="entry name" value="major_cap_HK97"/>
    <property type="match status" value="1"/>
</dbReference>
<evidence type="ECO:0000259" key="3">
    <source>
        <dbReference type="Pfam" id="PF05065"/>
    </source>
</evidence>
<dbReference type="RefSeq" id="WP_197956482.1">
    <property type="nucleotide sequence ID" value="NZ_CP065668.1"/>
</dbReference>
<protein>
    <submittedName>
        <fullName evidence="4">Phage major capsid protein</fullName>
    </submittedName>
</protein>
<feature type="coiled-coil region" evidence="2">
    <location>
        <begin position="58"/>
        <end position="85"/>
    </location>
</feature>
<organism evidence="4 5">
    <name type="scientific">Delftia acidovorans</name>
    <name type="common">Pseudomonas acidovorans</name>
    <name type="synonym">Comamonas acidovorans</name>
    <dbReference type="NCBI Taxonomy" id="80866"/>
    <lineage>
        <taxon>Bacteria</taxon>
        <taxon>Pseudomonadati</taxon>
        <taxon>Pseudomonadota</taxon>
        <taxon>Betaproteobacteria</taxon>
        <taxon>Burkholderiales</taxon>
        <taxon>Comamonadaceae</taxon>
        <taxon>Delftia</taxon>
    </lineage>
</organism>
<dbReference type="Gene3D" id="3.30.2400.10">
    <property type="entry name" value="Major capsid protein gp5"/>
    <property type="match status" value="1"/>
</dbReference>
<dbReference type="AlphaFoldDB" id="A0A7T2S631"/>